<name>A0A6S7LFZ8_PARCT</name>
<protein>
    <submittedName>
        <fullName evidence="1">PI-PLC X domain-containing At5g67130</fullName>
    </submittedName>
</protein>
<dbReference type="GO" id="GO:0008081">
    <property type="term" value="F:phosphoric diester hydrolase activity"/>
    <property type="evidence" value="ECO:0007669"/>
    <property type="project" value="InterPro"/>
</dbReference>
<dbReference type="Gene3D" id="3.20.20.190">
    <property type="entry name" value="Phosphatidylinositol (PI) phosphodiesterase"/>
    <property type="match status" value="1"/>
</dbReference>
<sequence>MGIGCARSLSCSLCGSLPATCQMAQLPAFSKQDLQKPYNKVAFLVTHNSYSYGIDFGIWAHNQRFSVARQLNDGVRGLMLDLYVGWNDADVRLCHGSCIWSGSTDLLFTLIEIREFLERNTHEVVTIIFEDYLENPRILAKVFDEADISKFVLTSDYWGEVEDWPTLSEMISLGRRLVVFNNVGLTEFPYSTRNMWNFMIESRYGSVSKNPNECKERKESKNHLGERRLLLVNWFTTIPNGLSPCLNDFDHLKRKLTTCYRKFGKWANFLAVDFYSKGSNGGAFKTVQWLNEKLTGSAKSSNLEMFLDFLEDEMREIES</sequence>
<dbReference type="SUPFAM" id="SSF51695">
    <property type="entry name" value="PLC-like phosphodiesterases"/>
    <property type="match status" value="1"/>
</dbReference>
<dbReference type="PANTHER" id="PTHR13593">
    <property type="match status" value="1"/>
</dbReference>
<proteinExistence type="predicted"/>
<dbReference type="OrthoDB" id="5945141at2759"/>
<dbReference type="InterPro" id="IPR017946">
    <property type="entry name" value="PLC-like_Pdiesterase_TIM-brl"/>
</dbReference>
<evidence type="ECO:0000313" key="2">
    <source>
        <dbReference type="Proteomes" id="UP001152795"/>
    </source>
</evidence>
<keyword evidence="2" id="KW-1185">Reference proteome</keyword>
<organism evidence="1 2">
    <name type="scientific">Paramuricea clavata</name>
    <name type="common">Red gorgonian</name>
    <name type="synonym">Violescent sea-whip</name>
    <dbReference type="NCBI Taxonomy" id="317549"/>
    <lineage>
        <taxon>Eukaryota</taxon>
        <taxon>Metazoa</taxon>
        <taxon>Cnidaria</taxon>
        <taxon>Anthozoa</taxon>
        <taxon>Octocorallia</taxon>
        <taxon>Malacalcyonacea</taxon>
        <taxon>Plexauridae</taxon>
        <taxon>Paramuricea</taxon>
    </lineage>
</organism>
<dbReference type="InterPro" id="IPR051057">
    <property type="entry name" value="PI-PLC_domain"/>
</dbReference>
<dbReference type="Pfam" id="PF26178">
    <property type="entry name" value="PI-PLC_cat"/>
    <property type="match status" value="1"/>
</dbReference>
<dbReference type="PROSITE" id="PS50007">
    <property type="entry name" value="PIPLC_X_DOMAIN"/>
    <property type="match status" value="1"/>
</dbReference>
<dbReference type="EMBL" id="CACRXK020017656">
    <property type="protein sequence ID" value="CAB4031469.1"/>
    <property type="molecule type" value="Genomic_DNA"/>
</dbReference>
<gene>
    <name evidence="1" type="ORF">PACLA_8A063379</name>
</gene>
<comment type="caution">
    <text evidence="1">The sequence shown here is derived from an EMBL/GenBank/DDBJ whole genome shotgun (WGS) entry which is preliminary data.</text>
</comment>
<dbReference type="PANTHER" id="PTHR13593:SF113">
    <property type="entry name" value="SI:DKEY-266F7.9"/>
    <property type="match status" value="1"/>
</dbReference>
<accession>A0A6S7LFZ8</accession>
<evidence type="ECO:0000313" key="1">
    <source>
        <dbReference type="EMBL" id="CAB4031469.1"/>
    </source>
</evidence>
<dbReference type="Proteomes" id="UP001152795">
    <property type="component" value="Unassembled WGS sequence"/>
</dbReference>
<dbReference type="GO" id="GO:0006629">
    <property type="term" value="P:lipid metabolic process"/>
    <property type="evidence" value="ECO:0007669"/>
    <property type="project" value="InterPro"/>
</dbReference>
<reference evidence="1" key="1">
    <citation type="submission" date="2020-04" db="EMBL/GenBank/DDBJ databases">
        <authorList>
            <person name="Alioto T."/>
            <person name="Alioto T."/>
            <person name="Gomez Garrido J."/>
        </authorList>
    </citation>
    <scope>NUCLEOTIDE SEQUENCE</scope>
    <source>
        <strain evidence="1">A484AB</strain>
    </source>
</reference>
<dbReference type="AlphaFoldDB" id="A0A6S7LFZ8"/>